<evidence type="ECO:0000313" key="2">
    <source>
        <dbReference type="EMBL" id="KAF2104884.1"/>
    </source>
</evidence>
<feature type="compositionally biased region" description="Basic and acidic residues" evidence="1">
    <location>
        <begin position="126"/>
        <end position="154"/>
    </location>
</feature>
<reference evidence="2" key="1">
    <citation type="journal article" date="2020" name="Stud. Mycol.">
        <title>101 Dothideomycetes genomes: a test case for predicting lifestyles and emergence of pathogens.</title>
        <authorList>
            <person name="Haridas S."/>
            <person name="Albert R."/>
            <person name="Binder M."/>
            <person name="Bloem J."/>
            <person name="Labutti K."/>
            <person name="Salamov A."/>
            <person name="Andreopoulos B."/>
            <person name="Baker S."/>
            <person name="Barry K."/>
            <person name="Bills G."/>
            <person name="Bluhm B."/>
            <person name="Cannon C."/>
            <person name="Castanera R."/>
            <person name="Culley D."/>
            <person name="Daum C."/>
            <person name="Ezra D."/>
            <person name="Gonzalez J."/>
            <person name="Henrissat B."/>
            <person name="Kuo A."/>
            <person name="Liang C."/>
            <person name="Lipzen A."/>
            <person name="Lutzoni F."/>
            <person name="Magnuson J."/>
            <person name="Mondo S."/>
            <person name="Nolan M."/>
            <person name="Ohm R."/>
            <person name="Pangilinan J."/>
            <person name="Park H.-J."/>
            <person name="Ramirez L."/>
            <person name="Alfaro M."/>
            <person name="Sun H."/>
            <person name="Tritt A."/>
            <person name="Yoshinaga Y."/>
            <person name="Zwiers L.-H."/>
            <person name="Turgeon B."/>
            <person name="Goodwin S."/>
            <person name="Spatafora J."/>
            <person name="Crous P."/>
            <person name="Grigoriev I."/>
        </authorList>
    </citation>
    <scope>NUCLEOTIDE SEQUENCE</scope>
    <source>
        <strain evidence="2">CBS 133067</strain>
    </source>
</reference>
<evidence type="ECO:0000313" key="3">
    <source>
        <dbReference type="Proteomes" id="UP000799772"/>
    </source>
</evidence>
<proteinExistence type="predicted"/>
<feature type="compositionally biased region" description="Basic and acidic residues" evidence="1">
    <location>
        <begin position="356"/>
        <end position="365"/>
    </location>
</feature>
<feature type="compositionally biased region" description="Basic and acidic residues" evidence="1">
    <location>
        <begin position="231"/>
        <end position="253"/>
    </location>
</feature>
<feature type="compositionally biased region" description="Basic residues" evidence="1">
    <location>
        <begin position="218"/>
        <end position="230"/>
    </location>
</feature>
<name>A0A9P4IS76_9PEZI</name>
<feature type="compositionally biased region" description="Basic residues" evidence="1">
    <location>
        <begin position="164"/>
        <end position="173"/>
    </location>
</feature>
<comment type="caution">
    <text evidence="2">The sequence shown here is derived from an EMBL/GenBank/DDBJ whole genome shotgun (WGS) entry which is preliminary data.</text>
</comment>
<sequence length="433" mass="50579">MADDLSDDYVASLLKKDAKAKSKDYSFVGLSAFLPKRPTSHAPKPNLKFLRNILKDTDSHNTALKEKEQSDSRARLRELRKENSGENRRGDERRRDKREEDRPSKRRRQEESDSEDGRERRHRRRREEVRSEHRHRDDRHRDDRHSKRMKREDYDSGDEDNERRRQKISHVRPIRPVMRTHREPSFSEDDYPNTTNPRRPRKRHRSTSRSRSPLPSSKHSHRKEHRRRRSPSHERKEDKKKSESARNQSHGERSSATLGADQGSDSDPLEAIVGPLPPRAYPQPRRRGRGAGTSSSAMDARFAASYDPSADVQPDSDHEQDDWDLALERLRDQAQWKAQGAERLRAAGFSEAEVKKWEKGGKGKEMEDEDVTWAKKGEGREWDRGKVVDGETGETELRAEWAKNGEGREWDRGKIVDGESEETELRADWVKSR</sequence>
<dbReference type="Proteomes" id="UP000799772">
    <property type="component" value="Unassembled WGS sequence"/>
</dbReference>
<keyword evidence="3" id="KW-1185">Reference proteome</keyword>
<evidence type="ECO:0000256" key="1">
    <source>
        <dbReference type="SAM" id="MobiDB-lite"/>
    </source>
</evidence>
<dbReference type="PANTHER" id="PTHR40132">
    <property type="entry name" value="PRE-MRNA-SPLICING FACTOR 38B"/>
    <property type="match status" value="1"/>
</dbReference>
<protein>
    <recommendedName>
        <fullName evidence="4">Pre-mRNA-splicing factor 38B</fullName>
    </recommendedName>
</protein>
<dbReference type="PANTHER" id="PTHR40132:SF1">
    <property type="entry name" value="PRE-MRNA-SPLICING FACTOR 38B"/>
    <property type="match status" value="1"/>
</dbReference>
<feature type="region of interest" description="Disordered" evidence="1">
    <location>
        <begin position="412"/>
        <end position="433"/>
    </location>
</feature>
<organism evidence="2 3">
    <name type="scientific">Rhizodiscina lignyota</name>
    <dbReference type="NCBI Taxonomy" id="1504668"/>
    <lineage>
        <taxon>Eukaryota</taxon>
        <taxon>Fungi</taxon>
        <taxon>Dikarya</taxon>
        <taxon>Ascomycota</taxon>
        <taxon>Pezizomycotina</taxon>
        <taxon>Dothideomycetes</taxon>
        <taxon>Pleosporomycetidae</taxon>
        <taxon>Aulographales</taxon>
        <taxon>Rhizodiscinaceae</taxon>
        <taxon>Rhizodiscina</taxon>
    </lineage>
</organism>
<feature type="compositionally biased region" description="Basic and acidic residues" evidence="1">
    <location>
        <begin position="58"/>
        <end position="119"/>
    </location>
</feature>
<dbReference type="OrthoDB" id="2431475at2759"/>
<dbReference type="AlphaFoldDB" id="A0A9P4IS76"/>
<feature type="region of interest" description="Disordered" evidence="1">
    <location>
        <begin position="58"/>
        <end position="321"/>
    </location>
</feature>
<feature type="region of interest" description="Disordered" evidence="1">
    <location>
        <begin position="356"/>
        <end position="377"/>
    </location>
</feature>
<gene>
    <name evidence="2" type="ORF">NA57DRAFT_51678</name>
</gene>
<feature type="compositionally biased region" description="Basic residues" evidence="1">
    <location>
        <begin position="198"/>
        <end position="208"/>
    </location>
</feature>
<evidence type="ECO:0008006" key="4">
    <source>
        <dbReference type="Google" id="ProtNLM"/>
    </source>
</evidence>
<accession>A0A9P4IS76</accession>
<dbReference type="EMBL" id="ML978121">
    <property type="protein sequence ID" value="KAF2104884.1"/>
    <property type="molecule type" value="Genomic_DNA"/>
</dbReference>